<evidence type="ECO:0000256" key="6">
    <source>
        <dbReference type="ARBA" id="ARBA00023098"/>
    </source>
</evidence>
<evidence type="ECO:0000256" key="1">
    <source>
        <dbReference type="ARBA" id="ARBA00022490"/>
    </source>
</evidence>
<dbReference type="GO" id="GO:0120536">
    <property type="term" value="F:heptaprenylglyceryl phosphate synthase activity"/>
    <property type="evidence" value="ECO:0007669"/>
    <property type="project" value="UniProtKB-ARBA"/>
</dbReference>
<sequence>MATPWERWHHVTKVDPDKSLRDGDTYAAIADTGTDAIVVGGTTNVTESNVRSILDALSSADVPVFVEPTYLPTVPPNDAFSGYLIPIVLNAGDTTWITGAHHEWIRSSARIDWERTYTEAYIVLNPESAVATYTRANCDLDIADIAAYARLAEHVLNQDIVYLEFSGTLGDPTAVAAARDALTAASLFYGGGIHDYDSAYEMARVADSVVVGDLLHDAGLEAVETTVRGVRDANRT</sequence>
<dbReference type="InterPro" id="IPR026417">
    <property type="entry name" value="GGGPS_halobacteria"/>
</dbReference>
<comment type="function">
    <text evidence="10">Prenyltransferase that catalyzes the transfer of the geranylgeranyl moiety of geranylgeranyl diphosphate (GGPP) to the C3 hydroxyl of sn-glycerol-1-phosphate (G1P). This reaction is the first ether-bond-formation step in the biosynthesis of archaeal membrane lipids.</text>
</comment>
<dbReference type="EMBL" id="AEMG01000015">
    <property type="protein sequence ID" value="EFW91342.1"/>
    <property type="molecule type" value="Genomic_DNA"/>
</dbReference>
<keyword evidence="8 10" id="KW-1208">Phospholipid metabolism</keyword>
<reference evidence="11 13" key="1">
    <citation type="journal article" date="2014" name="ISME J.">
        <title>Trehalose/2-sulfotrehalose biosynthesis and glycine-betaine uptake are widely spread mechanisms for osmoadaptation in the Halobacteriales.</title>
        <authorList>
            <person name="Youssef N.H."/>
            <person name="Savage-Ashlock K.N."/>
            <person name="McCully A.L."/>
            <person name="Luedtke B."/>
            <person name="Shaw E.I."/>
            <person name="Hoff W.D."/>
            <person name="Elshahed M.S."/>
        </authorList>
    </citation>
    <scope>NUCLEOTIDE SEQUENCE [LARGE SCALE GENOMIC DNA]</scope>
    <source>
        <strain evidence="11 13">DX253</strain>
    </source>
</reference>
<comment type="caution">
    <text evidence="10">Lacks conserved residue(s) required for the propagation of feature annotation.</text>
</comment>
<dbReference type="RefSeq" id="WP_007981003.1">
    <property type="nucleotide sequence ID" value="NZ_AEMG01000015.1"/>
</dbReference>
<evidence type="ECO:0000313" key="12">
    <source>
        <dbReference type="EMBL" id="SHL11347.1"/>
    </source>
</evidence>
<keyword evidence="6 10" id="KW-0443">Lipid metabolism</keyword>
<feature type="binding site" evidence="10">
    <location>
        <position position="42"/>
    </location>
    <ligand>
        <name>Mg(2+)</name>
        <dbReference type="ChEBI" id="CHEBI:18420"/>
    </ligand>
</feature>
<name>E7QVS9_HALPU</name>
<dbReference type="GO" id="GO:0005737">
    <property type="term" value="C:cytoplasm"/>
    <property type="evidence" value="ECO:0007669"/>
    <property type="project" value="UniProtKB-SubCell"/>
</dbReference>
<dbReference type="GO" id="GO:0047294">
    <property type="term" value="F:phosphoglycerol geranylgeranyltransferase activity"/>
    <property type="evidence" value="ECO:0007669"/>
    <property type="project" value="UniProtKB-UniRule"/>
</dbReference>
<evidence type="ECO:0000256" key="8">
    <source>
        <dbReference type="ARBA" id="ARBA00023264"/>
    </source>
</evidence>
<dbReference type="NCBIfam" id="TIGR04147">
    <property type="entry name" value="GGGPS_Halobact"/>
    <property type="match status" value="1"/>
</dbReference>
<keyword evidence="5 10" id="KW-0460">Magnesium</keyword>
<dbReference type="Proteomes" id="UP000003751">
    <property type="component" value="Unassembled WGS sequence"/>
</dbReference>
<comment type="catalytic activity">
    <reaction evidence="9 10">
        <text>sn-glycerol 1-phosphate + (2E,6E,10E)-geranylgeranyl diphosphate = sn-3-O-(geranylgeranyl)glycerol 1-phosphate + diphosphate</text>
        <dbReference type="Rhea" id="RHEA:23404"/>
        <dbReference type="ChEBI" id="CHEBI:33019"/>
        <dbReference type="ChEBI" id="CHEBI:57677"/>
        <dbReference type="ChEBI" id="CHEBI:57685"/>
        <dbReference type="ChEBI" id="CHEBI:58756"/>
        <dbReference type="EC" id="2.5.1.41"/>
    </reaction>
</comment>
<comment type="similarity">
    <text evidence="10">Belongs to the GGGP/HepGP synthase family.</text>
</comment>
<accession>E7QVS9</accession>
<dbReference type="EMBL" id="FRAN01000004">
    <property type="protein sequence ID" value="SHL11347.1"/>
    <property type="molecule type" value="Genomic_DNA"/>
</dbReference>
<proteinExistence type="inferred from homology"/>
<dbReference type="Proteomes" id="UP000184203">
    <property type="component" value="Unassembled WGS sequence"/>
</dbReference>
<dbReference type="NCBIfam" id="NF003199">
    <property type="entry name" value="PRK04169.1-3"/>
    <property type="match status" value="1"/>
</dbReference>
<keyword evidence="3 10" id="KW-0808">Transferase</keyword>
<gene>
    <name evidence="12" type="ORF">SAMN05444342_3066</name>
    <name evidence="11" type="ORF">ZOD2009_14576</name>
</gene>
<comment type="subcellular location">
    <subcellularLocation>
        <location evidence="10">Cytoplasm</location>
    </subcellularLocation>
</comment>
<dbReference type="HAMAP" id="MF_00112">
    <property type="entry name" value="GGGP_HepGP_synthase"/>
    <property type="match status" value="1"/>
</dbReference>
<dbReference type="NCBIfam" id="TIGR01768">
    <property type="entry name" value="GGGP-family"/>
    <property type="match status" value="1"/>
</dbReference>
<dbReference type="SUPFAM" id="SSF51395">
    <property type="entry name" value="FMN-linked oxidoreductases"/>
    <property type="match status" value="1"/>
</dbReference>
<dbReference type="Gene3D" id="3.20.20.390">
    <property type="entry name" value="FMN-linked oxidoreductases"/>
    <property type="match status" value="1"/>
</dbReference>
<keyword evidence="1 10" id="KW-0963">Cytoplasm</keyword>
<comment type="cofactor">
    <cofactor evidence="10">
        <name>Mg(2+)</name>
        <dbReference type="ChEBI" id="CHEBI:18420"/>
    </cofactor>
</comment>
<comment type="pathway">
    <text evidence="10">Membrane lipid metabolism; glycerophospholipid metabolism.</text>
</comment>
<reference evidence="12" key="3">
    <citation type="submission" date="2016-11" db="EMBL/GenBank/DDBJ databases">
        <authorList>
            <person name="Jaros S."/>
            <person name="Januszkiewicz K."/>
            <person name="Wedrychowicz H."/>
        </authorList>
    </citation>
    <scope>NUCLEOTIDE SEQUENCE [LARGE SCALE GENOMIC DNA]</scope>
    <source>
        <strain evidence="12">DX253</strain>
    </source>
</reference>
<evidence type="ECO:0000256" key="10">
    <source>
        <dbReference type="HAMAP-Rule" id="MF_00112"/>
    </source>
</evidence>
<protein>
    <recommendedName>
        <fullName evidence="10">Geranylgeranylglyceryl phosphate synthase</fullName>
        <shortName evidence="10">GGGP synthase</shortName>
        <shortName evidence="10">GGGPS</shortName>
        <ecNumber evidence="10">2.5.1.41</ecNumber>
    </recommendedName>
    <alternativeName>
        <fullName evidence="10">(S)-3-O-geranylgeranylglyceryl phosphate synthase</fullName>
    </alternativeName>
    <alternativeName>
        <fullName evidence="10">Phosphoglycerol geranylgeranyltransferase</fullName>
    </alternativeName>
</protein>
<keyword evidence="7 10" id="KW-0594">Phospholipid biosynthesis</keyword>
<feature type="binding site" evidence="10">
    <location>
        <position position="15"/>
    </location>
    <ligand>
        <name>Mg(2+)</name>
        <dbReference type="ChEBI" id="CHEBI:18420"/>
    </ligand>
</feature>
<dbReference type="eggNOG" id="arCOG01085">
    <property type="taxonomic scope" value="Archaea"/>
</dbReference>
<dbReference type="UniPathway" id="UPA00940"/>
<dbReference type="PANTHER" id="PTHR40029">
    <property type="match status" value="1"/>
</dbReference>
<evidence type="ECO:0000256" key="7">
    <source>
        <dbReference type="ARBA" id="ARBA00023209"/>
    </source>
</evidence>
<dbReference type="CDD" id="cd02812">
    <property type="entry name" value="PcrB_like"/>
    <property type="match status" value="1"/>
</dbReference>
<evidence type="ECO:0000256" key="9">
    <source>
        <dbReference type="ARBA" id="ARBA00047288"/>
    </source>
</evidence>
<dbReference type="Pfam" id="PF01884">
    <property type="entry name" value="PcrB"/>
    <property type="match status" value="1"/>
</dbReference>
<evidence type="ECO:0000313" key="11">
    <source>
        <dbReference type="EMBL" id="EFW91342.1"/>
    </source>
</evidence>
<evidence type="ECO:0000256" key="4">
    <source>
        <dbReference type="ARBA" id="ARBA00022723"/>
    </source>
</evidence>
<keyword evidence="4 10" id="KW-0479">Metal-binding</keyword>
<keyword evidence="2 10" id="KW-0444">Lipid biosynthesis</keyword>
<evidence type="ECO:0000256" key="2">
    <source>
        <dbReference type="ARBA" id="ARBA00022516"/>
    </source>
</evidence>
<dbReference type="OrthoDB" id="248374at2157"/>
<keyword evidence="14" id="KW-1185">Reference proteome</keyword>
<evidence type="ECO:0000256" key="3">
    <source>
        <dbReference type="ARBA" id="ARBA00022679"/>
    </source>
</evidence>
<evidence type="ECO:0000256" key="5">
    <source>
        <dbReference type="ARBA" id="ARBA00022842"/>
    </source>
</evidence>
<dbReference type="GO" id="GO:0046474">
    <property type="term" value="P:glycerophospholipid biosynthetic process"/>
    <property type="evidence" value="ECO:0007669"/>
    <property type="project" value="UniProtKB-UniRule"/>
</dbReference>
<evidence type="ECO:0000313" key="14">
    <source>
        <dbReference type="Proteomes" id="UP000184203"/>
    </source>
</evidence>
<dbReference type="GO" id="GO:0000287">
    <property type="term" value="F:magnesium ion binding"/>
    <property type="evidence" value="ECO:0007669"/>
    <property type="project" value="UniProtKB-UniRule"/>
</dbReference>
<dbReference type="InterPro" id="IPR038597">
    <property type="entry name" value="GGGP/HepGP_synthase_sf"/>
</dbReference>
<dbReference type="EC" id="2.5.1.41" evidence="10"/>
<dbReference type="InterPro" id="IPR008205">
    <property type="entry name" value="GGGP_HepGP_synthase"/>
</dbReference>
<dbReference type="InterPro" id="IPR039074">
    <property type="entry name" value="GGGP/HepGP_synthase_I"/>
</dbReference>
<dbReference type="PATRIC" id="fig|797209.4.peg.2876"/>
<dbReference type="STRING" id="797209.GCA_000376445_03430"/>
<organism evidence="11 13">
    <name type="scientific">Haladaptatus paucihalophilus DX253</name>
    <dbReference type="NCBI Taxonomy" id="797209"/>
    <lineage>
        <taxon>Archaea</taxon>
        <taxon>Methanobacteriati</taxon>
        <taxon>Methanobacteriota</taxon>
        <taxon>Stenosarchaea group</taxon>
        <taxon>Halobacteria</taxon>
        <taxon>Halobacteriales</taxon>
        <taxon>Haladaptataceae</taxon>
        <taxon>Haladaptatus</taxon>
    </lineage>
</organism>
<evidence type="ECO:0000313" key="13">
    <source>
        <dbReference type="Proteomes" id="UP000003751"/>
    </source>
</evidence>
<dbReference type="AlphaFoldDB" id="E7QVS9"/>
<dbReference type="PANTHER" id="PTHR40029:SF2">
    <property type="entry name" value="HEPTAPRENYLGLYCERYL PHOSPHATE SYNTHASE"/>
    <property type="match status" value="1"/>
</dbReference>
<reference evidence="14" key="2">
    <citation type="submission" date="2016-11" db="EMBL/GenBank/DDBJ databases">
        <authorList>
            <person name="Varghese N."/>
            <person name="Submissions S."/>
        </authorList>
    </citation>
    <scope>NUCLEOTIDE SEQUENCE [LARGE SCALE GENOMIC DNA]</scope>
    <source>
        <strain evidence="14">DX253</strain>
    </source>
</reference>